<accession>A0A554VNR2</accession>
<keyword evidence="2" id="KW-1185">Reference proteome</keyword>
<dbReference type="EMBL" id="VLNR01000010">
    <property type="protein sequence ID" value="TSE10000.1"/>
    <property type="molecule type" value="Genomic_DNA"/>
</dbReference>
<dbReference type="AlphaFoldDB" id="A0A554VNR2"/>
<name>A0A554VNR2_9FLAO</name>
<evidence type="ECO:0000313" key="1">
    <source>
        <dbReference type="EMBL" id="TSE10000.1"/>
    </source>
</evidence>
<reference evidence="1 2" key="1">
    <citation type="submission" date="2019-07" db="EMBL/GenBank/DDBJ databases">
        <title>The draft genome sequence of Aquimarina algiphila M91.</title>
        <authorList>
            <person name="Meng X."/>
        </authorList>
    </citation>
    <scope>NUCLEOTIDE SEQUENCE [LARGE SCALE GENOMIC DNA]</scope>
    <source>
        <strain evidence="1 2">M91</strain>
    </source>
</reference>
<evidence type="ECO:0000313" key="2">
    <source>
        <dbReference type="Proteomes" id="UP000318833"/>
    </source>
</evidence>
<dbReference type="RefSeq" id="WP_143915920.1">
    <property type="nucleotide sequence ID" value="NZ_CANMIK010000011.1"/>
</dbReference>
<protein>
    <submittedName>
        <fullName evidence="1">Uncharacterized protein</fullName>
    </submittedName>
</protein>
<organism evidence="1 2">
    <name type="scientific">Aquimarina algiphila</name>
    <dbReference type="NCBI Taxonomy" id="2047982"/>
    <lineage>
        <taxon>Bacteria</taxon>
        <taxon>Pseudomonadati</taxon>
        <taxon>Bacteroidota</taxon>
        <taxon>Flavobacteriia</taxon>
        <taxon>Flavobacteriales</taxon>
        <taxon>Flavobacteriaceae</taxon>
        <taxon>Aquimarina</taxon>
    </lineage>
</organism>
<sequence>MRTKYKDRMKNFNISLTVPALDEEQLKEKLQAFQDLQDHLEHDDFIASTTIIVEHPDIVDFIKEVIPEEGEELTMTDYIKIAKKAFERFA</sequence>
<dbReference type="OrthoDB" id="9847734at2"/>
<dbReference type="Proteomes" id="UP000318833">
    <property type="component" value="Unassembled WGS sequence"/>
</dbReference>
<proteinExistence type="predicted"/>
<gene>
    <name evidence="1" type="ORF">FOF46_06780</name>
</gene>
<comment type="caution">
    <text evidence="1">The sequence shown here is derived from an EMBL/GenBank/DDBJ whole genome shotgun (WGS) entry which is preliminary data.</text>
</comment>